<accession>A0ABQ5ML10</accession>
<dbReference type="SUPFAM" id="SSF103647">
    <property type="entry name" value="TSP type-3 repeat"/>
    <property type="match status" value="1"/>
</dbReference>
<dbReference type="PANTHER" id="PTHR10199">
    <property type="entry name" value="THROMBOSPONDIN"/>
    <property type="match status" value="1"/>
</dbReference>
<evidence type="ECO:0008006" key="4">
    <source>
        <dbReference type="Google" id="ProtNLM"/>
    </source>
</evidence>
<organism evidence="2 3">
    <name type="scientific">Neptunitalea lumnitzerae</name>
    <dbReference type="NCBI Taxonomy" id="2965509"/>
    <lineage>
        <taxon>Bacteria</taxon>
        <taxon>Pseudomonadati</taxon>
        <taxon>Bacteroidota</taxon>
        <taxon>Flavobacteriia</taxon>
        <taxon>Flavobacteriales</taxon>
        <taxon>Flavobacteriaceae</taxon>
        <taxon>Neptunitalea</taxon>
    </lineage>
</organism>
<feature type="region of interest" description="Disordered" evidence="1">
    <location>
        <begin position="223"/>
        <end position="245"/>
    </location>
</feature>
<sequence length="370" mass="40067">MYPLNLKLIPTKILLMKITYKSLLYISIVASTVLYSCDNETVDLGQTMEDVETGTPDTTDSDGDGLSDVAENASIGQDTDGDGIPDYLDDDDDNDGVLTIDENPDPNGTHTPIDAWDLDGDGIPNYLDPDDDGDGIPTANEGPLSLLDSDEDGVLDYLDLDDDDDGVPTLEENGASLQNSDNDGIPDYLDTDDDNDGILTMYEGYEEGLDTDGDGIPNYLENDDDGDGKLTEFENADPDGDGNPADAYDSDGDGIPDYLDIYNYDISSCDGSDGTPGDNFAVFDLDRYYNEVMVPNLPAGASITVSFHETENGAYYNNNTVSNAYINNVQLEDVIFMRITDDLTGTFTIEELYLFVINGDEADTFGDSCN</sequence>
<dbReference type="PANTHER" id="PTHR10199:SF119">
    <property type="entry name" value="RE20510P"/>
    <property type="match status" value="1"/>
</dbReference>
<evidence type="ECO:0000313" key="3">
    <source>
        <dbReference type="Proteomes" id="UP001143543"/>
    </source>
</evidence>
<comment type="caution">
    <text evidence="2">The sequence shown here is derived from an EMBL/GenBank/DDBJ whole genome shotgun (WGS) entry which is preliminary data.</text>
</comment>
<reference evidence="2" key="1">
    <citation type="submission" date="2022-07" db="EMBL/GenBank/DDBJ databases">
        <title>Taxonomy of Novel Oxalotrophic and Methylotrophic Bacteria.</title>
        <authorList>
            <person name="Sahin N."/>
            <person name="Tani A."/>
        </authorList>
    </citation>
    <scope>NUCLEOTIDE SEQUENCE</scope>
    <source>
        <strain evidence="2">Y10</strain>
    </source>
</reference>
<protein>
    <recommendedName>
        <fullName evidence="4">Thrombospondin type 3 repeat-containing protein</fullName>
    </recommendedName>
</protein>
<feature type="region of interest" description="Disordered" evidence="1">
    <location>
        <begin position="47"/>
        <end position="188"/>
    </location>
</feature>
<gene>
    <name evidence="2" type="ORF">Y10_24320</name>
</gene>
<dbReference type="InterPro" id="IPR028974">
    <property type="entry name" value="TSP_type-3_rpt"/>
</dbReference>
<name>A0ABQ5ML10_9FLAO</name>
<feature type="compositionally biased region" description="Acidic residues" evidence="1">
    <location>
        <begin position="148"/>
        <end position="166"/>
    </location>
</feature>
<dbReference type="Proteomes" id="UP001143543">
    <property type="component" value="Unassembled WGS sequence"/>
</dbReference>
<proteinExistence type="predicted"/>
<feature type="compositionally biased region" description="Acidic residues" evidence="1">
    <location>
        <begin position="79"/>
        <end position="95"/>
    </location>
</feature>
<evidence type="ECO:0000256" key="1">
    <source>
        <dbReference type="SAM" id="MobiDB-lite"/>
    </source>
</evidence>
<dbReference type="EMBL" id="BRVO01000002">
    <property type="protein sequence ID" value="GLB50064.1"/>
    <property type="molecule type" value="Genomic_DNA"/>
</dbReference>
<evidence type="ECO:0000313" key="2">
    <source>
        <dbReference type="EMBL" id="GLB50064.1"/>
    </source>
</evidence>
<dbReference type="Gene3D" id="4.10.1080.10">
    <property type="entry name" value="TSP type-3 repeat"/>
    <property type="match status" value="2"/>
</dbReference>
<keyword evidence="3" id="KW-1185">Reference proteome</keyword>